<accession>A0A9N9K4L4</accession>
<gene>
    <name evidence="1" type="ORF">CPELLU_LOCUS18596</name>
</gene>
<dbReference type="Proteomes" id="UP000789759">
    <property type="component" value="Unassembled WGS sequence"/>
</dbReference>
<sequence length="82" mass="9847">MANAIIILEKDNLTEHNEFQSEFEQIIESYSNLIEYDDDMFNNNLEELDKDYVSDEDDLDEIRQFDCKNLEINKIIDFKAYL</sequence>
<name>A0A9N9K4L4_9GLOM</name>
<evidence type="ECO:0000313" key="1">
    <source>
        <dbReference type="EMBL" id="CAG8810524.1"/>
    </source>
</evidence>
<comment type="caution">
    <text evidence="1">The sequence shown here is derived from an EMBL/GenBank/DDBJ whole genome shotgun (WGS) entry which is preliminary data.</text>
</comment>
<dbReference type="AlphaFoldDB" id="A0A9N9K4L4"/>
<keyword evidence="2" id="KW-1185">Reference proteome</keyword>
<reference evidence="1" key="1">
    <citation type="submission" date="2021-06" db="EMBL/GenBank/DDBJ databases">
        <authorList>
            <person name="Kallberg Y."/>
            <person name="Tangrot J."/>
            <person name="Rosling A."/>
        </authorList>
    </citation>
    <scope>NUCLEOTIDE SEQUENCE</scope>
    <source>
        <strain evidence="1">FL966</strain>
    </source>
</reference>
<evidence type="ECO:0000313" key="2">
    <source>
        <dbReference type="Proteomes" id="UP000789759"/>
    </source>
</evidence>
<dbReference type="EMBL" id="CAJVQA010038048">
    <property type="protein sequence ID" value="CAG8810524.1"/>
    <property type="molecule type" value="Genomic_DNA"/>
</dbReference>
<protein>
    <submittedName>
        <fullName evidence="1">15564_t:CDS:1</fullName>
    </submittedName>
</protein>
<proteinExistence type="predicted"/>
<organism evidence="1 2">
    <name type="scientific">Cetraspora pellucida</name>
    <dbReference type="NCBI Taxonomy" id="1433469"/>
    <lineage>
        <taxon>Eukaryota</taxon>
        <taxon>Fungi</taxon>
        <taxon>Fungi incertae sedis</taxon>
        <taxon>Mucoromycota</taxon>
        <taxon>Glomeromycotina</taxon>
        <taxon>Glomeromycetes</taxon>
        <taxon>Diversisporales</taxon>
        <taxon>Gigasporaceae</taxon>
        <taxon>Cetraspora</taxon>
    </lineage>
</organism>